<reference evidence="6 7" key="1">
    <citation type="submission" date="2019-04" db="EMBL/GenBank/DDBJ databases">
        <authorList>
            <person name="Feng G."/>
            <person name="Zhang J."/>
            <person name="Zhu H."/>
        </authorList>
    </citation>
    <scope>NUCLEOTIDE SEQUENCE [LARGE SCALE GENOMIC DNA]</scope>
    <source>
        <strain evidence="6 7">JCM 17223</strain>
    </source>
</reference>
<keyword evidence="6" id="KW-0675">Receptor</keyword>
<keyword evidence="3" id="KW-0998">Cell outer membrane</keyword>
<dbReference type="AlphaFoldDB" id="A0A4Z0PLD3"/>
<evidence type="ECO:0000313" key="7">
    <source>
        <dbReference type="Proteomes" id="UP000297739"/>
    </source>
</evidence>
<dbReference type="GO" id="GO:0009279">
    <property type="term" value="C:cell outer membrane"/>
    <property type="evidence" value="ECO:0007669"/>
    <property type="project" value="UniProtKB-SubCell"/>
</dbReference>
<accession>A0A4Z0PLD3</accession>
<evidence type="ECO:0000256" key="4">
    <source>
        <dbReference type="SAM" id="SignalP"/>
    </source>
</evidence>
<dbReference type="SUPFAM" id="SSF56935">
    <property type="entry name" value="Porins"/>
    <property type="match status" value="1"/>
</dbReference>
<dbReference type="SUPFAM" id="SSF49464">
    <property type="entry name" value="Carboxypeptidase regulatory domain-like"/>
    <property type="match status" value="1"/>
</dbReference>
<dbReference type="InterPro" id="IPR008969">
    <property type="entry name" value="CarboxyPept-like_regulatory"/>
</dbReference>
<dbReference type="EMBL" id="SRLD01000029">
    <property type="protein sequence ID" value="TGE14853.1"/>
    <property type="molecule type" value="Genomic_DNA"/>
</dbReference>
<comment type="caution">
    <text evidence="6">The sequence shown here is derived from an EMBL/GenBank/DDBJ whole genome shotgun (WGS) entry which is preliminary data.</text>
</comment>
<dbReference type="InterPro" id="IPR012910">
    <property type="entry name" value="Plug_dom"/>
</dbReference>
<keyword evidence="2" id="KW-0472">Membrane</keyword>
<protein>
    <submittedName>
        <fullName evidence="6">TonB-dependent receptor</fullName>
    </submittedName>
</protein>
<comment type="subcellular location">
    <subcellularLocation>
        <location evidence="1">Cell outer membrane</location>
    </subcellularLocation>
</comment>
<dbReference type="InterPro" id="IPR036942">
    <property type="entry name" value="Beta-barrel_TonB_sf"/>
</dbReference>
<proteinExistence type="predicted"/>
<feature type="domain" description="TonB-dependent receptor plug" evidence="5">
    <location>
        <begin position="157"/>
        <end position="232"/>
    </location>
</feature>
<evidence type="ECO:0000256" key="3">
    <source>
        <dbReference type="ARBA" id="ARBA00023237"/>
    </source>
</evidence>
<evidence type="ECO:0000313" key="6">
    <source>
        <dbReference type="EMBL" id="TGE14853.1"/>
    </source>
</evidence>
<dbReference type="RefSeq" id="WP_135498553.1">
    <property type="nucleotide sequence ID" value="NZ_SRLD01000029.1"/>
</dbReference>
<organism evidence="6 7">
    <name type="scientific">Hymenobacter elongatus</name>
    <dbReference type="NCBI Taxonomy" id="877208"/>
    <lineage>
        <taxon>Bacteria</taxon>
        <taxon>Pseudomonadati</taxon>
        <taxon>Bacteroidota</taxon>
        <taxon>Cytophagia</taxon>
        <taxon>Cytophagales</taxon>
        <taxon>Hymenobacteraceae</taxon>
        <taxon>Hymenobacter</taxon>
    </lineage>
</organism>
<name>A0A4Z0PLD3_9BACT</name>
<sequence>MAFALRLFLGFLCLLLPATGALAQQPAGRAADPNGKVTVSGYLKDAANGEALVGATVVVKSLGIGATANEYGFYSLTLPKGTYTITYTFVGYEPQNTPLVLSENLTRSVRLATQGLQTDEVLVTGKKPDENVKSTEMGTSRLDMKTVKLMPALLGEVDVIRSIQLLPGISTVGEGASGFNVRGGGVDQNLILLDEAPIYNASHLFGLFSTFNPDAVKDIKLVKGGIPAQYGGRLSSLLDVRMKEGNTQRLGVTGGVGLIMSRLAVEAPIVKDKGSFIVAGRRSYGDLFLKFVPDQKDNQAYFYDLSAKANYTLGDQDRVYISGYLGRDVFAFGKDFKNTLGNRTGTVRWNHVFNSRLFANVTGLVSKYDYGLGVPEGNQSFDWKSNIVNYSAKADFNYYRTPQSTLNFGAGAIYYTFLPGRVTPISANSIFRTIALDNQRAVEYSAYLDNEQTFSPRLSAQYGLRLSMFDYMGSGSTVYEYEGPNGWQKTPVNPRQYAAGKLIKRYPNLEPRASLRYSLNGHSSLKASYNRMVQYIHLVSNTTASSPLDVWTPSTNNIKPEHADQLAVGYFRNFKDNAYEASVEVFGKRMDNQIDYINGANTLLNRYLEAELLYGRGRAYGAEFYVKKNEGRLTGWVSYTLSRSERQINGINNNEWYVNKYDKTHYLSVVGIYTLTPRWTVSSTFNYSTGIATTFPDSRYVYQGLVIPNVNGDVRNNYRVPAYHRLDLAATYEGKPDPSRRWHSSWTFSVYNAYGRRNPYSIYFRQNADNPAKTEAVRLAVFGTVLPSASYNFNF</sequence>
<keyword evidence="7" id="KW-1185">Reference proteome</keyword>
<dbReference type="Gene3D" id="2.170.130.10">
    <property type="entry name" value="TonB-dependent receptor, plug domain"/>
    <property type="match status" value="1"/>
</dbReference>
<keyword evidence="4" id="KW-0732">Signal</keyword>
<gene>
    <name evidence="6" type="ORF">E5J99_14610</name>
</gene>
<dbReference type="Gene3D" id="2.40.170.20">
    <property type="entry name" value="TonB-dependent receptor, beta-barrel domain"/>
    <property type="match status" value="1"/>
</dbReference>
<dbReference type="Pfam" id="PF07715">
    <property type="entry name" value="Plug"/>
    <property type="match status" value="1"/>
</dbReference>
<dbReference type="OrthoDB" id="9758870at2"/>
<evidence type="ECO:0000256" key="1">
    <source>
        <dbReference type="ARBA" id="ARBA00004442"/>
    </source>
</evidence>
<dbReference type="Proteomes" id="UP000297739">
    <property type="component" value="Unassembled WGS sequence"/>
</dbReference>
<feature type="signal peptide" evidence="4">
    <location>
        <begin position="1"/>
        <end position="23"/>
    </location>
</feature>
<evidence type="ECO:0000256" key="2">
    <source>
        <dbReference type="ARBA" id="ARBA00023136"/>
    </source>
</evidence>
<dbReference type="Pfam" id="PF13715">
    <property type="entry name" value="CarbopepD_reg_2"/>
    <property type="match status" value="1"/>
</dbReference>
<dbReference type="InterPro" id="IPR037066">
    <property type="entry name" value="Plug_dom_sf"/>
</dbReference>
<dbReference type="Gene3D" id="2.60.40.1120">
    <property type="entry name" value="Carboxypeptidase-like, regulatory domain"/>
    <property type="match status" value="1"/>
</dbReference>
<feature type="chain" id="PRO_5021205038" evidence="4">
    <location>
        <begin position="24"/>
        <end position="795"/>
    </location>
</feature>
<evidence type="ECO:0000259" key="5">
    <source>
        <dbReference type="Pfam" id="PF07715"/>
    </source>
</evidence>